<evidence type="ECO:0000256" key="7">
    <source>
        <dbReference type="ARBA" id="ARBA00039966"/>
    </source>
</evidence>
<comment type="subcellular location">
    <subcellularLocation>
        <location evidence="1">Cytoplasm</location>
        <location evidence="1">Cytoskeleton</location>
    </subcellularLocation>
</comment>
<dbReference type="SUPFAM" id="SSF48452">
    <property type="entry name" value="TPR-like"/>
    <property type="match status" value="1"/>
</dbReference>
<evidence type="ECO:0000256" key="6">
    <source>
        <dbReference type="ARBA" id="ARBA00023212"/>
    </source>
</evidence>
<dbReference type="InterPro" id="IPR011990">
    <property type="entry name" value="TPR-like_helical_dom_sf"/>
</dbReference>
<dbReference type="GO" id="GO:0008017">
    <property type="term" value="F:microtubule binding"/>
    <property type="evidence" value="ECO:0007669"/>
    <property type="project" value="TreeGrafter"/>
</dbReference>
<sequence>MSSTSSFESIFCCCEIEIKFKLIARKMFRVRRLKEISRVVYNVIREVPVSKNPKNVQFPKNSIINIPAPAKVVTFSIIYGLSLFSSSSSNLKYALSQADIFFEENKASEACKILEPFKNEKNDEVLWRLSKALYTLSKDVADDKKKKEMIFQAYDYINQALSLNEKNYAVHKWMSILIDATSAYNGIKAKITQAHVMKQHMMRAVELNPKDATVLYLLGSWCFEVANMPWYQRKIASTVFATPPTSSFEEALEYFLKAESADPCFYSMNFLMLGKTYVKLNNIDKAVHYLKLARDYPQKTSDDKKASEEAESILKKLQ</sequence>
<keyword evidence="6" id="KW-0206">Cytoskeleton</keyword>
<dbReference type="PANTHER" id="PTHR16056">
    <property type="entry name" value="REGULATOR OF MICROTUBULE DYNAMICS PROTEIN"/>
    <property type="match status" value="1"/>
</dbReference>
<evidence type="ECO:0000256" key="9">
    <source>
        <dbReference type="SAM" id="MobiDB-lite"/>
    </source>
</evidence>
<keyword evidence="11" id="KW-1185">Reference proteome</keyword>
<name>A0A8K0NYD7_LADFU</name>
<reference evidence="10" key="1">
    <citation type="submission" date="2013-04" db="EMBL/GenBank/DDBJ databases">
        <authorList>
            <person name="Qu J."/>
            <person name="Murali S.C."/>
            <person name="Bandaranaike D."/>
            <person name="Bellair M."/>
            <person name="Blankenburg K."/>
            <person name="Chao H."/>
            <person name="Dinh H."/>
            <person name="Doddapaneni H."/>
            <person name="Downs B."/>
            <person name="Dugan-Rocha S."/>
            <person name="Elkadiri S."/>
            <person name="Gnanaolivu R.D."/>
            <person name="Hernandez B."/>
            <person name="Javaid M."/>
            <person name="Jayaseelan J.C."/>
            <person name="Lee S."/>
            <person name="Li M."/>
            <person name="Ming W."/>
            <person name="Munidasa M."/>
            <person name="Muniz J."/>
            <person name="Nguyen L."/>
            <person name="Ongeri F."/>
            <person name="Osuji N."/>
            <person name="Pu L.-L."/>
            <person name="Puazo M."/>
            <person name="Qu C."/>
            <person name="Quiroz J."/>
            <person name="Raj R."/>
            <person name="Weissenberger G."/>
            <person name="Xin Y."/>
            <person name="Zou X."/>
            <person name="Han Y."/>
            <person name="Richards S."/>
            <person name="Worley K."/>
            <person name="Muzny D."/>
            <person name="Gibbs R."/>
        </authorList>
    </citation>
    <scope>NUCLEOTIDE SEQUENCE</scope>
    <source>
        <strain evidence="10">Sampled in the wild</strain>
    </source>
</reference>
<evidence type="ECO:0000256" key="8">
    <source>
        <dbReference type="ARBA" id="ARBA00041958"/>
    </source>
</evidence>
<dbReference type="EMBL" id="KZ308274">
    <property type="protein sequence ID" value="KAG8226297.1"/>
    <property type="molecule type" value="Genomic_DNA"/>
</dbReference>
<dbReference type="OrthoDB" id="69711at2759"/>
<dbReference type="Proteomes" id="UP000792457">
    <property type="component" value="Unassembled WGS sequence"/>
</dbReference>
<dbReference type="GO" id="GO:0097431">
    <property type="term" value="C:mitotic spindle pole"/>
    <property type="evidence" value="ECO:0007669"/>
    <property type="project" value="TreeGrafter"/>
</dbReference>
<evidence type="ECO:0000256" key="1">
    <source>
        <dbReference type="ARBA" id="ARBA00004245"/>
    </source>
</evidence>
<reference evidence="10" key="2">
    <citation type="submission" date="2017-10" db="EMBL/GenBank/DDBJ databases">
        <title>Ladona fulva Genome sequencing and assembly.</title>
        <authorList>
            <person name="Murali S."/>
            <person name="Richards S."/>
            <person name="Bandaranaike D."/>
            <person name="Bellair M."/>
            <person name="Blankenburg K."/>
            <person name="Chao H."/>
            <person name="Dinh H."/>
            <person name="Doddapaneni H."/>
            <person name="Dugan-Rocha S."/>
            <person name="Elkadiri S."/>
            <person name="Gnanaolivu R."/>
            <person name="Hernandez B."/>
            <person name="Skinner E."/>
            <person name="Javaid M."/>
            <person name="Lee S."/>
            <person name="Li M."/>
            <person name="Ming W."/>
            <person name="Munidasa M."/>
            <person name="Muniz J."/>
            <person name="Nguyen L."/>
            <person name="Hughes D."/>
            <person name="Osuji N."/>
            <person name="Pu L.-L."/>
            <person name="Puazo M."/>
            <person name="Qu C."/>
            <person name="Quiroz J."/>
            <person name="Raj R."/>
            <person name="Weissenberger G."/>
            <person name="Xin Y."/>
            <person name="Zou X."/>
            <person name="Han Y."/>
            <person name="Worley K."/>
            <person name="Muzny D."/>
            <person name="Gibbs R."/>
        </authorList>
    </citation>
    <scope>NUCLEOTIDE SEQUENCE</scope>
    <source>
        <strain evidence="10">Sampled in the wild</strain>
    </source>
</reference>
<protein>
    <recommendedName>
        <fullName evidence="7">Regulator of microtubule dynamics protein 1</fullName>
    </recommendedName>
    <alternativeName>
        <fullName evidence="8">Protein FAM82B</fullName>
    </alternativeName>
</protein>
<dbReference type="InterPro" id="IPR049039">
    <property type="entry name" value="RMD1-3_a_helical_rpt"/>
</dbReference>
<feature type="region of interest" description="Disordered" evidence="9">
    <location>
        <begin position="299"/>
        <end position="318"/>
    </location>
</feature>
<comment type="subunit">
    <text evidence="2">Interacts with microtubules.</text>
</comment>
<dbReference type="AlphaFoldDB" id="A0A8K0NYD7"/>
<dbReference type="GO" id="GO:0005876">
    <property type="term" value="C:spindle microtubule"/>
    <property type="evidence" value="ECO:0007669"/>
    <property type="project" value="TreeGrafter"/>
</dbReference>
<dbReference type="PANTHER" id="PTHR16056:SF16">
    <property type="entry name" value="REGULATOR OF MICROTUBULE DYNAMICS PROTEIN 1"/>
    <property type="match status" value="1"/>
</dbReference>
<keyword evidence="5" id="KW-0802">TPR repeat</keyword>
<evidence type="ECO:0000256" key="5">
    <source>
        <dbReference type="ARBA" id="ARBA00022803"/>
    </source>
</evidence>
<dbReference type="GO" id="GO:0005739">
    <property type="term" value="C:mitochondrion"/>
    <property type="evidence" value="ECO:0007669"/>
    <property type="project" value="TreeGrafter"/>
</dbReference>
<dbReference type="Gene3D" id="1.25.40.10">
    <property type="entry name" value="Tetratricopeptide repeat domain"/>
    <property type="match status" value="1"/>
</dbReference>
<dbReference type="Pfam" id="PF21033">
    <property type="entry name" value="RMD1-3"/>
    <property type="match status" value="1"/>
</dbReference>
<proteinExistence type="predicted"/>
<organism evidence="10 11">
    <name type="scientific">Ladona fulva</name>
    <name type="common">Scarce chaser dragonfly</name>
    <name type="synonym">Libellula fulva</name>
    <dbReference type="NCBI Taxonomy" id="123851"/>
    <lineage>
        <taxon>Eukaryota</taxon>
        <taxon>Metazoa</taxon>
        <taxon>Ecdysozoa</taxon>
        <taxon>Arthropoda</taxon>
        <taxon>Hexapoda</taxon>
        <taxon>Insecta</taxon>
        <taxon>Pterygota</taxon>
        <taxon>Palaeoptera</taxon>
        <taxon>Odonata</taxon>
        <taxon>Epiprocta</taxon>
        <taxon>Anisoptera</taxon>
        <taxon>Libelluloidea</taxon>
        <taxon>Libellulidae</taxon>
        <taxon>Ladona</taxon>
    </lineage>
</organism>
<evidence type="ECO:0000313" key="11">
    <source>
        <dbReference type="Proteomes" id="UP000792457"/>
    </source>
</evidence>
<accession>A0A8K0NYD7</accession>
<evidence type="ECO:0000313" key="10">
    <source>
        <dbReference type="EMBL" id="KAG8226297.1"/>
    </source>
</evidence>
<evidence type="ECO:0000256" key="3">
    <source>
        <dbReference type="ARBA" id="ARBA00022490"/>
    </source>
</evidence>
<keyword evidence="3" id="KW-0963">Cytoplasm</keyword>
<gene>
    <name evidence="10" type="ORF">J437_LFUL002736</name>
</gene>
<evidence type="ECO:0000256" key="2">
    <source>
        <dbReference type="ARBA" id="ARBA00011375"/>
    </source>
</evidence>
<comment type="caution">
    <text evidence="10">The sequence shown here is derived from an EMBL/GenBank/DDBJ whole genome shotgun (WGS) entry which is preliminary data.</text>
</comment>
<keyword evidence="4" id="KW-0677">Repeat</keyword>
<evidence type="ECO:0000256" key="4">
    <source>
        <dbReference type="ARBA" id="ARBA00022737"/>
    </source>
</evidence>